<reference evidence="2" key="1">
    <citation type="submission" date="2021-01" db="EMBL/GenBank/DDBJ databases">
        <title>Ramlibacter sp. strain AW1 16S ribosomal RNA gene Genome sequencing and assembly.</title>
        <authorList>
            <person name="Kang M."/>
        </authorList>
    </citation>
    <scope>NUCLEOTIDE SEQUENCE</scope>
    <source>
        <strain evidence="2">AW1</strain>
    </source>
</reference>
<dbReference type="PANTHER" id="PTHR30437:SF5">
    <property type="entry name" value="REGULATOR OF NUCLEOSIDE DIPHOSPHATE KINASE"/>
    <property type="match status" value="1"/>
</dbReference>
<dbReference type="Proteomes" id="UP000613011">
    <property type="component" value="Unassembled WGS sequence"/>
</dbReference>
<dbReference type="RefSeq" id="WP_201681979.1">
    <property type="nucleotide sequence ID" value="NZ_JAEQNA010000001.1"/>
</dbReference>
<dbReference type="GO" id="GO:0070063">
    <property type="term" value="F:RNA polymerase binding"/>
    <property type="evidence" value="ECO:0007669"/>
    <property type="project" value="InterPro"/>
</dbReference>
<keyword evidence="2" id="KW-0808">Transferase</keyword>
<dbReference type="GO" id="GO:0032784">
    <property type="term" value="P:regulation of DNA-templated transcription elongation"/>
    <property type="evidence" value="ECO:0007669"/>
    <property type="project" value="InterPro"/>
</dbReference>
<dbReference type="InterPro" id="IPR018151">
    <property type="entry name" value="TF_GreA/GreB_CS"/>
</dbReference>
<evidence type="ECO:0000313" key="2">
    <source>
        <dbReference type="EMBL" id="MBL0418906.1"/>
    </source>
</evidence>
<dbReference type="InterPro" id="IPR023459">
    <property type="entry name" value="Tscrpt_elong_fac_GreA/B_fam"/>
</dbReference>
<dbReference type="GO" id="GO:0006354">
    <property type="term" value="P:DNA-templated transcription elongation"/>
    <property type="evidence" value="ECO:0007669"/>
    <property type="project" value="TreeGrafter"/>
</dbReference>
<feature type="domain" description="Transcription elongation factor GreA/GreB C-terminal" evidence="1">
    <location>
        <begin position="53"/>
        <end position="125"/>
    </location>
</feature>
<dbReference type="Gene3D" id="3.10.50.30">
    <property type="entry name" value="Transcription elongation factor, GreA/GreB, C-terminal domain"/>
    <property type="match status" value="1"/>
</dbReference>
<protein>
    <submittedName>
        <fullName evidence="2">Nucleoside diphosphate kinase regulator</fullName>
    </submittedName>
</protein>
<sequence length="137" mass="14384">MTASIATRTLTELDHARVSRLLSRPESRPPSADSMAEILDFSEVVPSPAVPPTVVTMNSQVRLKDARSGVESELTLSYPNEADAASGRVSVLSPMGFAVLGLSVGDLASWRGPTGEEGAAVIVSVLYQPEAAGDYLL</sequence>
<organism evidence="2 3">
    <name type="scientific">Ramlibacter aurantiacus</name>
    <dbReference type="NCBI Taxonomy" id="2801330"/>
    <lineage>
        <taxon>Bacteria</taxon>
        <taxon>Pseudomonadati</taxon>
        <taxon>Pseudomonadota</taxon>
        <taxon>Betaproteobacteria</taxon>
        <taxon>Burkholderiales</taxon>
        <taxon>Comamonadaceae</taxon>
        <taxon>Ramlibacter</taxon>
    </lineage>
</organism>
<dbReference type="InterPro" id="IPR036953">
    <property type="entry name" value="GreA/GreB_C_sf"/>
</dbReference>
<dbReference type="GO" id="GO:0016301">
    <property type="term" value="F:kinase activity"/>
    <property type="evidence" value="ECO:0007669"/>
    <property type="project" value="UniProtKB-KW"/>
</dbReference>
<dbReference type="PROSITE" id="PS00830">
    <property type="entry name" value="GREAB_2"/>
    <property type="match status" value="1"/>
</dbReference>
<comment type="caution">
    <text evidence="2">The sequence shown here is derived from an EMBL/GenBank/DDBJ whole genome shotgun (WGS) entry which is preliminary data.</text>
</comment>
<dbReference type="NCBIfam" id="NF004396">
    <property type="entry name" value="PRK05753.1"/>
    <property type="match status" value="1"/>
</dbReference>
<keyword evidence="3" id="KW-1185">Reference proteome</keyword>
<dbReference type="SUPFAM" id="SSF54534">
    <property type="entry name" value="FKBP-like"/>
    <property type="match status" value="1"/>
</dbReference>
<proteinExistence type="predicted"/>
<dbReference type="GO" id="GO:0003677">
    <property type="term" value="F:DNA binding"/>
    <property type="evidence" value="ECO:0007669"/>
    <property type="project" value="InterPro"/>
</dbReference>
<accession>A0A936ZJI5</accession>
<name>A0A936ZJI5_9BURK</name>
<evidence type="ECO:0000313" key="3">
    <source>
        <dbReference type="Proteomes" id="UP000613011"/>
    </source>
</evidence>
<keyword evidence="2" id="KW-0418">Kinase</keyword>
<dbReference type="AlphaFoldDB" id="A0A936ZJI5"/>
<gene>
    <name evidence="2" type="primary">rnk</name>
    <name evidence="2" type="ORF">JI739_00970</name>
</gene>
<evidence type="ECO:0000259" key="1">
    <source>
        <dbReference type="Pfam" id="PF01272"/>
    </source>
</evidence>
<dbReference type="InterPro" id="IPR001437">
    <property type="entry name" value="Tscrpt_elong_fac_GreA/B_C"/>
</dbReference>
<dbReference type="PANTHER" id="PTHR30437">
    <property type="entry name" value="TRANSCRIPTION ELONGATION FACTOR GREA"/>
    <property type="match status" value="1"/>
</dbReference>
<dbReference type="Pfam" id="PF01272">
    <property type="entry name" value="GreA_GreB"/>
    <property type="match status" value="1"/>
</dbReference>
<dbReference type="EMBL" id="JAEQNA010000001">
    <property type="protein sequence ID" value="MBL0418906.1"/>
    <property type="molecule type" value="Genomic_DNA"/>
</dbReference>